<dbReference type="AlphaFoldDB" id="A0AAE1C9N5"/>
<reference evidence="2" key="1">
    <citation type="journal article" date="2023" name="Mol. Phylogenet. Evol.">
        <title>Genome-scale phylogeny and comparative genomics of the fungal order Sordariales.</title>
        <authorList>
            <person name="Hensen N."/>
            <person name="Bonometti L."/>
            <person name="Westerberg I."/>
            <person name="Brannstrom I.O."/>
            <person name="Guillou S."/>
            <person name="Cros-Aarteil S."/>
            <person name="Calhoun S."/>
            <person name="Haridas S."/>
            <person name="Kuo A."/>
            <person name="Mondo S."/>
            <person name="Pangilinan J."/>
            <person name="Riley R."/>
            <person name="LaButti K."/>
            <person name="Andreopoulos B."/>
            <person name="Lipzen A."/>
            <person name="Chen C."/>
            <person name="Yan M."/>
            <person name="Daum C."/>
            <person name="Ng V."/>
            <person name="Clum A."/>
            <person name="Steindorff A."/>
            <person name="Ohm R.A."/>
            <person name="Martin F."/>
            <person name="Silar P."/>
            <person name="Natvig D.O."/>
            <person name="Lalanne C."/>
            <person name="Gautier V."/>
            <person name="Ament-Velasquez S.L."/>
            <person name="Kruys A."/>
            <person name="Hutchinson M.I."/>
            <person name="Powell A.J."/>
            <person name="Barry K."/>
            <person name="Miller A.N."/>
            <person name="Grigoriev I.V."/>
            <person name="Debuchy R."/>
            <person name="Gladieux P."/>
            <person name="Hiltunen Thoren M."/>
            <person name="Johannesson H."/>
        </authorList>
    </citation>
    <scope>NUCLEOTIDE SEQUENCE</scope>
    <source>
        <strain evidence="2">CBS 314.62</strain>
    </source>
</reference>
<dbReference type="Pfam" id="PF26639">
    <property type="entry name" value="Het-6_barrel"/>
    <property type="match status" value="1"/>
</dbReference>
<evidence type="ECO:0000259" key="1">
    <source>
        <dbReference type="Pfam" id="PF06985"/>
    </source>
</evidence>
<sequence length="683" mass="76958">MSLIYQHPALTRPDSFRVLRLLPAKHLSDPLCCQLTEEFLLPDAEDGKVVPYEALSYVWGAKTPEDAYISCGEGSLGLQITRNCEAALRRLRLPSDERVLWVDAICIDQTDAGRLERNEQVAMMGPIYSLAADVLVWLGEGNKSTAVVFQYLAIYMLVVLDSDDIKQALMQEFDSTMHMNEAIRKAFGEYILSNIWFDRVWTIQEQVLARSATVVCGGDSIPWPVLDKFVEYYTMMRFESKHEHDGKKRTITKESFKATRRSFLVGSARNTSWNHTPAEDILWSATQHDATDPRDKIYGVYALLQHFGYDYPPPDYSKDVAQIYAETVVTTMQQQRSLQILELLYSSKPAFGLPSWVPDWTRGVSFGQVSLPPSVFARDMGERRATGGSRIEGEEVPQCLPGNRLRLRGQPFDVVKLCSAPFPIYEAATMGWKARERWLDADPDARFSYFQYRASVLETYHAWTSMLREHLRSLPDGQDIAPHIRVFGQLHLAPFRMAGRSPEAVEGLKVFAEGPGKIFEIFIILMMTIDLSIESGEGIGDNEAPPTDPILRAFDMSEPRWRDLWSDVYGRLAMRMEVLDFPDDMVSTIAEVKKIQYYLQDSLAGAVCFITREGCYGTVRSSAKVGDHVVLFEGADSPMVIQPVSGAGSVSQFRLVGPAHVEGIMLGEAWLDDPACLETYELV</sequence>
<protein>
    <submittedName>
        <fullName evidence="2">Heterokaryon incompatibility protein-domain-containing protein</fullName>
    </submittedName>
</protein>
<reference evidence="2" key="2">
    <citation type="submission" date="2023-06" db="EMBL/GenBank/DDBJ databases">
        <authorList>
            <consortium name="Lawrence Berkeley National Laboratory"/>
            <person name="Haridas S."/>
            <person name="Hensen N."/>
            <person name="Bonometti L."/>
            <person name="Westerberg I."/>
            <person name="Brannstrom I.O."/>
            <person name="Guillou S."/>
            <person name="Cros-Aarteil S."/>
            <person name="Calhoun S."/>
            <person name="Kuo A."/>
            <person name="Mondo S."/>
            <person name="Pangilinan J."/>
            <person name="Riley R."/>
            <person name="Labutti K."/>
            <person name="Andreopoulos B."/>
            <person name="Lipzen A."/>
            <person name="Chen C."/>
            <person name="Yanf M."/>
            <person name="Daum C."/>
            <person name="Ng V."/>
            <person name="Clum A."/>
            <person name="Steindorff A."/>
            <person name="Ohm R."/>
            <person name="Martin F."/>
            <person name="Silar P."/>
            <person name="Natvig D."/>
            <person name="Lalanne C."/>
            <person name="Gautier V."/>
            <person name="Ament-Velasquez S.L."/>
            <person name="Kruys A."/>
            <person name="Hutchinson M.I."/>
            <person name="Powell A.J."/>
            <person name="Barry K."/>
            <person name="Miller A.N."/>
            <person name="Grigoriev I.V."/>
            <person name="Debuchy R."/>
            <person name="Gladieux P."/>
            <person name="Thoren M.H."/>
            <person name="Johannesson H."/>
        </authorList>
    </citation>
    <scope>NUCLEOTIDE SEQUENCE</scope>
    <source>
        <strain evidence="2">CBS 314.62</strain>
    </source>
</reference>
<dbReference type="InterPro" id="IPR010730">
    <property type="entry name" value="HET"/>
</dbReference>
<name>A0AAE1C9N5_9PEZI</name>
<organism evidence="2 3">
    <name type="scientific">Podospora appendiculata</name>
    <dbReference type="NCBI Taxonomy" id="314037"/>
    <lineage>
        <taxon>Eukaryota</taxon>
        <taxon>Fungi</taxon>
        <taxon>Dikarya</taxon>
        <taxon>Ascomycota</taxon>
        <taxon>Pezizomycotina</taxon>
        <taxon>Sordariomycetes</taxon>
        <taxon>Sordariomycetidae</taxon>
        <taxon>Sordariales</taxon>
        <taxon>Podosporaceae</taxon>
        <taxon>Podospora</taxon>
    </lineage>
</organism>
<evidence type="ECO:0000313" key="2">
    <source>
        <dbReference type="EMBL" id="KAK3684249.1"/>
    </source>
</evidence>
<dbReference type="Pfam" id="PF06985">
    <property type="entry name" value="HET"/>
    <property type="match status" value="1"/>
</dbReference>
<accession>A0AAE1C9N5</accession>
<feature type="domain" description="Heterokaryon incompatibility" evidence="1">
    <location>
        <begin position="52"/>
        <end position="205"/>
    </location>
</feature>
<evidence type="ECO:0000313" key="3">
    <source>
        <dbReference type="Proteomes" id="UP001270362"/>
    </source>
</evidence>
<dbReference type="InterPro" id="IPR052895">
    <property type="entry name" value="HetReg/Transcr_Mod"/>
</dbReference>
<dbReference type="PANTHER" id="PTHR24148:SF64">
    <property type="entry name" value="HETEROKARYON INCOMPATIBILITY DOMAIN-CONTAINING PROTEIN"/>
    <property type="match status" value="1"/>
</dbReference>
<keyword evidence="3" id="KW-1185">Reference proteome</keyword>
<dbReference type="Proteomes" id="UP001270362">
    <property type="component" value="Unassembled WGS sequence"/>
</dbReference>
<dbReference type="PANTHER" id="PTHR24148">
    <property type="entry name" value="ANKYRIN REPEAT DOMAIN-CONTAINING PROTEIN 39 HOMOLOG-RELATED"/>
    <property type="match status" value="1"/>
</dbReference>
<proteinExistence type="predicted"/>
<comment type="caution">
    <text evidence="2">The sequence shown here is derived from an EMBL/GenBank/DDBJ whole genome shotgun (WGS) entry which is preliminary data.</text>
</comment>
<dbReference type="EMBL" id="JAULSO010000004">
    <property type="protein sequence ID" value="KAK3684249.1"/>
    <property type="molecule type" value="Genomic_DNA"/>
</dbReference>
<gene>
    <name evidence="2" type="ORF">B0T22DRAFT_484027</name>
</gene>